<dbReference type="Gene3D" id="3.40.630.30">
    <property type="match status" value="1"/>
</dbReference>
<dbReference type="CDD" id="cd04301">
    <property type="entry name" value="NAT_SF"/>
    <property type="match status" value="1"/>
</dbReference>
<reference evidence="2" key="1">
    <citation type="submission" date="2012-11" db="EMBL/GenBank/DDBJ databases">
        <title>Dependencies among metagenomic species, viruses, plasmids and units of genetic variation.</title>
        <authorList>
            <person name="Nielsen H.B."/>
            <person name="Almeida M."/>
            <person name="Juncker A.S."/>
            <person name="Rasmussen S."/>
            <person name="Li J."/>
            <person name="Sunagawa S."/>
            <person name="Plichta D."/>
            <person name="Gautier L."/>
            <person name="Le Chatelier E."/>
            <person name="Peletier E."/>
            <person name="Bonde I."/>
            <person name="Nielsen T."/>
            <person name="Manichanh C."/>
            <person name="Arumugam M."/>
            <person name="Batto J."/>
            <person name="Santos M.B.Q.D."/>
            <person name="Blom N."/>
            <person name="Borruel N."/>
            <person name="Burgdorf K.S."/>
            <person name="Boumezbeur F."/>
            <person name="Casellas F."/>
            <person name="Dore J."/>
            <person name="Guarner F."/>
            <person name="Hansen T."/>
            <person name="Hildebrand F."/>
            <person name="Kaas R.S."/>
            <person name="Kennedy S."/>
            <person name="Kristiansen K."/>
            <person name="Kultima J.R."/>
            <person name="Leonard P."/>
            <person name="Levenez F."/>
            <person name="Lund O."/>
            <person name="Moumen B."/>
            <person name="Le Paslier D."/>
            <person name="Pons N."/>
            <person name="Pedersen O."/>
            <person name="Prifti E."/>
            <person name="Qin J."/>
            <person name="Raes J."/>
            <person name="Tap J."/>
            <person name="Tims S."/>
            <person name="Ussery D.W."/>
            <person name="Yamada T."/>
            <person name="MetaHit consortium"/>
            <person name="Renault P."/>
            <person name="Sicheritz-Ponten T."/>
            <person name="Bork P."/>
            <person name="Wang J."/>
            <person name="Brunak S."/>
            <person name="Ehrlich S.D."/>
        </authorList>
    </citation>
    <scope>NUCLEOTIDE SEQUENCE [LARGE SCALE GENOMIC DNA]</scope>
</reference>
<dbReference type="InterPro" id="IPR016181">
    <property type="entry name" value="Acyl_CoA_acyltransferase"/>
</dbReference>
<evidence type="ECO:0000313" key="2">
    <source>
        <dbReference type="EMBL" id="CCZ86627.1"/>
    </source>
</evidence>
<feature type="domain" description="N-acetyltransferase" evidence="1">
    <location>
        <begin position="33"/>
        <end position="214"/>
    </location>
</feature>
<dbReference type="InterPro" id="IPR039968">
    <property type="entry name" value="BcerS-like"/>
</dbReference>
<dbReference type="EMBL" id="CBAT010000055">
    <property type="protein sequence ID" value="CCZ86627.1"/>
    <property type="molecule type" value="Genomic_DNA"/>
</dbReference>
<dbReference type="PROSITE" id="PS51186">
    <property type="entry name" value="GNAT"/>
    <property type="match status" value="1"/>
</dbReference>
<accession>R5W1I4</accession>
<comment type="caution">
    <text evidence="2">The sequence shown here is derived from an EMBL/GenBank/DDBJ whole genome shotgun (WGS) entry which is preliminary data.</text>
</comment>
<dbReference type="SUPFAM" id="SSF55729">
    <property type="entry name" value="Acyl-CoA N-acyltransferases (Nat)"/>
    <property type="match status" value="1"/>
</dbReference>
<evidence type="ECO:0000259" key="1">
    <source>
        <dbReference type="PROSITE" id="PS51186"/>
    </source>
</evidence>
<dbReference type="InterPro" id="IPR000182">
    <property type="entry name" value="GNAT_dom"/>
</dbReference>
<dbReference type="PANTHER" id="PTHR41368">
    <property type="entry name" value="PROTEIN YGHO"/>
    <property type="match status" value="1"/>
</dbReference>
<dbReference type="GO" id="GO:0016747">
    <property type="term" value="F:acyltransferase activity, transferring groups other than amino-acyl groups"/>
    <property type="evidence" value="ECO:0007669"/>
    <property type="project" value="InterPro"/>
</dbReference>
<dbReference type="Proteomes" id="UP000018372">
    <property type="component" value="Unassembled WGS sequence"/>
</dbReference>
<name>R5W1I4_9BACT</name>
<gene>
    <name evidence="2" type="ORF">BN536_01488</name>
</gene>
<protein>
    <recommendedName>
        <fullName evidence="1">N-acetyltransferase domain-containing protein</fullName>
    </recommendedName>
</protein>
<evidence type="ECO:0000313" key="3">
    <source>
        <dbReference type="Proteomes" id="UP000018372"/>
    </source>
</evidence>
<proteinExistence type="predicted"/>
<sequence>MNSPLFRRKNTIFTALIFLNSKRTKENYTTMTITIKKVTTKKELKKFIRFNYELYKDNPYSVPDLYDDMLNTFNPKKNPAFEFCEAEYFLAYKGEEIVGRVAAIINHRANDTWNKKEVRFGWLDFIDEEEVSSALLKAVEQWGKEKGMEAIVGPLGFTDMDAEGMLVEGFDQLSTMATIYNYSYYPEHMEQLGFEKEADWVEYKLSVPHQLPDKFVRISEIILQKYNLKIKKLKRSEIKKQNYGQKIFDLINEAYAPLYGYSQMTQGQINQYIKMYLPLIDLRMVSLVEDAEGNLVAVGIAMPSLSKALQKAKGKMLPFGWYHLLKALFIKRPRVLDLLLVGVKPEYQSKGVNALLFYDLVPIFQQMGFEYGESNPELELNKKVQAQWSAFESVQHKRRRAYKKMI</sequence>
<organism evidence="2 3">
    <name type="scientific">Phocaeicola plebeius CAG:211</name>
    <dbReference type="NCBI Taxonomy" id="1263052"/>
    <lineage>
        <taxon>Bacteria</taxon>
        <taxon>Pseudomonadati</taxon>
        <taxon>Bacteroidota</taxon>
        <taxon>Bacteroidia</taxon>
        <taxon>Bacteroidales</taxon>
        <taxon>Bacteroidaceae</taxon>
        <taxon>Phocaeicola</taxon>
    </lineage>
</organism>
<dbReference type="PANTHER" id="PTHR41368:SF1">
    <property type="entry name" value="PROTEIN YGHO"/>
    <property type="match status" value="1"/>
</dbReference>
<dbReference type="AlphaFoldDB" id="R5W1I4"/>